<dbReference type="HAMAP" id="MF_00373">
    <property type="entry name" value="Ribosomal_bL28"/>
    <property type="match status" value="1"/>
</dbReference>
<keyword evidence="2 5" id="KW-0689">Ribosomal protein</keyword>
<dbReference type="PANTHER" id="PTHR39080:SF1">
    <property type="entry name" value="LARGE RIBOSOMAL SUBUNIT PROTEIN BL28A"/>
    <property type="match status" value="1"/>
</dbReference>
<protein>
    <recommendedName>
        <fullName evidence="4 5">Large ribosomal subunit protein bL28c</fullName>
    </recommendedName>
</protein>
<organism evidence="6">
    <name type="scientific">Kappaphycus alvarezii</name>
    <dbReference type="NCBI Taxonomy" id="38544"/>
    <lineage>
        <taxon>Eukaryota</taxon>
        <taxon>Rhodophyta</taxon>
        <taxon>Florideophyceae</taxon>
        <taxon>Rhodymeniophycidae</taxon>
        <taxon>Gigartinales</taxon>
        <taxon>Solieriaceae</taxon>
        <taxon>Kappaphycus</taxon>
    </lineage>
</organism>
<name>A0A2H4FS41_9FLOR</name>
<geneLocation type="chloroplast" evidence="6"/>
<dbReference type="AlphaFoldDB" id="A0A2H4FS41"/>
<evidence type="ECO:0000313" key="6">
    <source>
        <dbReference type="EMBL" id="AOV83765.1"/>
    </source>
</evidence>
<proteinExistence type="inferred from homology"/>
<evidence type="ECO:0000256" key="5">
    <source>
        <dbReference type="HAMAP-Rule" id="MF_00373"/>
    </source>
</evidence>
<dbReference type="EMBL" id="KU892652">
    <property type="protein sequence ID" value="AOV83765.1"/>
    <property type="molecule type" value="Genomic_DNA"/>
</dbReference>
<dbReference type="InterPro" id="IPR037147">
    <property type="entry name" value="Ribosomal_bL28_sf"/>
</dbReference>
<dbReference type="SUPFAM" id="SSF143800">
    <property type="entry name" value="L28p-like"/>
    <property type="match status" value="1"/>
</dbReference>
<accession>A0A2H4FS41</accession>
<dbReference type="GO" id="GO:0006412">
    <property type="term" value="P:translation"/>
    <property type="evidence" value="ECO:0007669"/>
    <property type="project" value="UniProtKB-UniRule"/>
</dbReference>
<dbReference type="InterPro" id="IPR034704">
    <property type="entry name" value="Ribosomal_bL28/bL31-like_sf"/>
</dbReference>
<evidence type="ECO:0000256" key="2">
    <source>
        <dbReference type="ARBA" id="ARBA00022980"/>
    </source>
</evidence>
<dbReference type="InterPro" id="IPR001383">
    <property type="entry name" value="Ribosomal_bL28_bact-type"/>
</dbReference>
<dbReference type="GO" id="GO:1990904">
    <property type="term" value="C:ribonucleoprotein complex"/>
    <property type="evidence" value="ECO:0007669"/>
    <property type="project" value="UniProtKB-KW"/>
</dbReference>
<evidence type="ECO:0000256" key="4">
    <source>
        <dbReference type="ARBA" id="ARBA00035265"/>
    </source>
</evidence>
<dbReference type="Gene3D" id="2.30.170.40">
    <property type="entry name" value="Ribosomal protein L28/L24"/>
    <property type="match status" value="1"/>
</dbReference>
<dbReference type="GO" id="GO:0003735">
    <property type="term" value="F:structural constituent of ribosome"/>
    <property type="evidence" value="ECO:0007669"/>
    <property type="project" value="InterPro"/>
</dbReference>
<dbReference type="GO" id="GO:0009507">
    <property type="term" value="C:chloroplast"/>
    <property type="evidence" value="ECO:0007669"/>
    <property type="project" value="UniProtKB-SubCell"/>
</dbReference>
<dbReference type="InterPro" id="IPR026569">
    <property type="entry name" value="Ribosomal_bL28"/>
</dbReference>
<reference evidence="6" key="1">
    <citation type="submission" date="2016-03" db="EMBL/GenBank/DDBJ databases">
        <title>Complete plastid genome of Kappaphycus alvarezii.</title>
        <authorList>
            <person name="Zhang L."/>
            <person name="Liu T."/>
            <person name="Liu N."/>
        </authorList>
    </citation>
    <scope>NUCLEOTIDE SEQUENCE</scope>
</reference>
<keyword evidence="6" id="KW-0934">Plastid</keyword>
<dbReference type="Pfam" id="PF00830">
    <property type="entry name" value="Ribosomal_L28"/>
    <property type="match status" value="1"/>
</dbReference>
<dbReference type="NCBIfam" id="TIGR00009">
    <property type="entry name" value="L28"/>
    <property type="match status" value="1"/>
</dbReference>
<dbReference type="InterPro" id="IPR050096">
    <property type="entry name" value="Bacterial_rp_bL28"/>
</dbReference>
<sequence length="66" mass="7849">MSKICQITQKKANNGYSVSHSHIRTKKRQDVNLQRKKIWSHKQKKWIKIKIATKTLKSFHKFSVSL</sequence>
<comment type="similarity">
    <text evidence="1 5">Belongs to the bacterial ribosomal protein bL28 family.</text>
</comment>
<dbReference type="PANTHER" id="PTHR39080">
    <property type="entry name" value="50S RIBOSOMAL PROTEIN L28"/>
    <property type="match status" value="1"/>
</dbReference>
<evidence type="ECO:0000256" key="1">
    <source>
        <dbReference type="ARBA" id="ARBA00008760"/>
    </source>
</evidence>
<keyword evidence="6" id="KW-0150">Chloroplast</keyword>
<evidence type="ECO:0000256" key="3">
    <source>
        <dbReference type="ARBA" id="ARBA00023274"/>
    </source>
</evidence>
<gene>
    <name evidence="5 6" type="primary">rpl28</name>
    <name evidence="6" type="ORF">mogbl184</name>
</gene>
<comment type="subcellular location">
    <subcellularLocation>
        <location evidence="5">Plastid</location>
        <location evidence="5">Chloroplast</location>
    </subcellularLocation>
</comment>
<dbReference type="GO" id="GO:0005840">
    <property type="term" value="C:ribosome"/>
    <property type="evidence" value="ECO:0007669"/>
    <property type="project" value="UniProtKB-KW"/>
</dbReference>
<keyword evidence="3 5" id="KW-0687">Ribonucleoprotein</keyword>